<evidence type="ECO:0000313" key="2">
    <source>
        <dbReference type="Proteomes" id="UP001157418"/>
    </source>
</evidence>
<proteinExistence type="predicted"/>
<dbReference type="EMBL" id="CAKMRJ010005745">
    <property type="protein sequence ID" value="CAH1452683.1"/>
    <property type="molecule type" value="Genomic_DNA"/>
</dbReference>
<sequence length="152" mass="16067">MVRAEATSPSKGSGVPCFQFISRRWSAVADSALGRMLVVKLLADTYVGKAISNLFSLSHMLLSRLLMAACVAASVERGKQAVLVLFSGSGSGPSESGVVVRSTDAMHASIRAFVEIDFASYLWLGDLGLADLRQLCPEEEDAIPDDGVKGGM</sequence>
<accession>A0AAU9PS01</accession>
<dbReference type="AlphaFoldDB" id="A0AAU9PS01"/>
<organism evidence="1 2">
    <name type="scientific">Lactuca virosa</name>
    <dbReference type="NCBI Taxonomy" id="75947"/>
    <lineage>
        <taxon>Eukaryota</taxon>
        <taxon>Viridiplantae</taxon>
        <taxon>Streptophyta</taxon>
        <taxon>Embryophyta</taxon>
        <taxon>Tracheophyta</taxon>
        <taxon>Spermatophyta</taxon>
        <taxon>Magnoliopsida</taxon>
        <taxon>eudicotyledons</taxon>
        <taxon>Gunneridae</taxon>
        <taxon>Pentapetalae</taxon>
        <taxon>asterids</taxon>
        <taxon>campanulids</taxon>
        <taxon>Asterales</taxon>
        <taxon>Asteraceae</taxon>
        <taxon>Cichorioideae</taxon>
        <taxon>Cichorieae</taxon>
        <taxon>Lactucinae</taxon>
        <taxon>Lactuca</taxon>
    </lineage>
</organism>
<reference evidence="1 2" key="1">
    <citation type="submission" date="2022-01" db="EMBL/GenBank/DDBJ databases">
        <authorList>
            <person name="Xiong W."/>
            <person name="Schranz E."/>
        </authorList>
    </citation>
    <scope>NUCLEOTIDE SEQUENCE [LARGE SCALE GENOMIC DNA]</scope>
</reference>
<gene>
    <name evidence="1" type="ORF">LVIROSA_LOCUS37972</name>
</gene>
<keyword evidence="2" id="KW-1185">Reference proteome</keyword>
<comment type="caution">
    <text evidence="1">The sequence shown here is derived from an EMBL/GenBank/DDBJ whole genome shotgun (WGS) entry which is preliminary data.</text>
</comment>
<name>A0AAU9PS01_9ASTR</name>
<protein>
    <submittedName>
        <fullName evidence="1">Uncharacterized protein</fullName>
    </submittedName>
</protein>
<evidence type="ECO:0000313" key="1">
    <source>
        <dbReference type="EMBL" id="CAH1452683.1"/>
    </source>
</evidence>
<dbReference type="Proteomes" id="UP001157418">
    <property type="component" value="Unassembled WGS sequence"/>
</dbReference>